<proteinExistence type="predicted"/>
<dbReference type="Pfam" id="PF02401">
    <property type="entry name" value="LYTB"/>
    <property type="match status" value="1"/>
</dbReference>
<dbReference type="EMBL" id="BART01000948">
    <property type="protein sequence ID" value="GAG59319.1"/>
    <property type="molecule type" value="Genomic_DNA"/>
</dbReference>
<dbReference type="AlphaFoldDB" id="X0YS95"/>
<comment type="cofactor">
    <cofactor evidence="1">
        <name>[4Fe-4S] cluster</name>
        <dbReference type="ChEBI" id="CHEBI:49883"/>
    </cofactor>
</comment>
<evidence type="ECO:0000313" key="7">
    <source>
        <dbReference type="EMBL" id="GAG59319.1"/>
    </source>
</evidence>
<keyword evidence="2" id="KW-0004">4Fe-4S</keyword>
<dbReference type="GO" id="GO:0050992">
    <property type="term" value="P:dimethylallyl diphosphate biosynthetic process"/>
    <property type="evidence" value="ECO:0007669"/>
    <property type="project" value="InterPro"/>
</dbReference>
<dbReference type="GO" id="GO:0051745">
    <property type="term" value="F:4-hydroxy-3-methylbut-2-enyl diphosphate reductase activity"/>
    <property type="evidence" value="ECO:0007669"/>
    <property type="project" value="InterPro"/>
</dbReference>
<dbReference type="Gene3D" id="3.40.50.11270">
    <property type="match status" value="1"/>
</dbReference>
<accession>X0YS95</accession>
<dbReference type="GO" id="GO:0046872">
    <property type="term" value="F:metal ion binding"/>
    <property type="evidence" value="ECO:0007669"/>
    <property type="project" value="UniProtKB-KW"/>
</dbReference>
<evidence type="ECO:0000256" key="2">
    <source>
        <dbReference type="ARBA" id="ARBA00022485"/>
    </source>
</evidence>
<keyword evidence="4" id="KW-0408">Iron</keyword>
<protein>
    <recommendedName>
        <fullName evidence="8">4-hydroxy-3-methylbut-2-enyl diphosphate reductase</fullName>
    </recommendedName>
</protein>
<dbReference type="GO" id="GO:0019288">
    <property type="term" value="P:isopentenyl diphosphate biosynthetic process, methylerythritol 4-phosphate pathway"/>
    <property type="evidence" value="ECO:0007669"/>
    <property type="project" value="InterPro"/>
</dbReference>
<comment type="caution">
    <text evidence="7">The sequence shown here is derived from an EMBL/GenBank/DDBJ whole genome shotgun (WGS) entry which is preliminary data.</text>
</comment>
<keyword evidence="6" id="KW-1133">Transmembrane helix</keyword>
<evidence type="ECO:0000256" key="6">
    <source>
        <dbReference type="SAM" id="Phobius"/>
    </source>
</evidence>
<evidence type="ECO:0000256" key="4">
    <source>
        <dbReference type="ARBA" id="ARBA00023004"/>
    </source>
</evidence>
<dbReference type="GO" id="GO:0051539">
    <property type="term" value="F:4 iron, 4 sulfur cluster binding"/>
    <property type="evidence" value="ECO:0007669"/>
    <property type="project" value="UniProtKB-KW"/>
</dbReference>
<organism evidence="7">
    <name type="scientific">marine sediment metagenome</name>
    <dbReference type="NCBI Taxonomy" id="412755"/>
    <lineage>
        <taxon>unclassified sequences</taxon>
        <taxon>metagenomes</taxon>
        <taxon>ecological metagenomes</taxon>
    </lineage>
</organism>
<reference evidence="7" key="1">
    <citation type="journal article" date="2014" name="Front. Microbiol.">
        <title>High frequency of phylogenetically diverse reductive dehalogenase-homologous genes in deep subseafloor sedimentary metagenomes.</title>
        <authorList>
            <person name="Kawai M."/>
            <person name="Futagami T."/>
            <person name="Toyoda A."/>
            <person name="Takaki Y."/>
            <person name="Nishi S."/>
            <person name="Hori S."/>
            <person name="Arai W."/>
            <person name="Tsubouchi T."/>
            <person name="Morono Y."/>
            <person name="Uchiyama I."/>
            <person name="Ito T."/>
            <person name="Fujiyama A."/>
            <person name="Inagaki F."/>
            <person name="Takami H."/>
        </authorList>
    </citation>
    <scope>NUCLEOTIDE SEQUENCE</scope>
    <source>
        <strain evidence="7">Expedition CK06-06</strain>
    </source>
</reference>
<name>X0YS95_9ZZZZ</name>
<feature type="transmembrane region" description="Helical" evidence="6">
    <location>
        <begin position="33"/>
        <end position="53"/>
    </location>
</feature>
<sequence length="54" mass="6031">MEIIIAEPIGYCYGVERALNITYEALKSKSDNIYTLGPIIILTFFLMTSGSSLR</sequence>
<keyword evidence="5" id="KW-0411">Iron-sulfur</keyword>
<evidence type="ECO:0000256" key="3">
    <source>
        <dbReference type="ARBA" id="ARBA00022723"/>
    </source>
</evidence>
<keyword evidence="6" id="KW-0472">Membrane</keyword>
<gene>
    <name evidence="7" type="ORF">S01H4_03756</name>
</gene>
<dbReference type="InterPro" id="IPR003451">
    <property type="entry name" value="LytB/IspH"/>
</dbReference>
<keyword evidence="3" id="KW-0479">Metal-binding</keyword>
<keyword evidence="6" id="KW-0812">Transmembrane</keyword>
<evidence type="ECO:0008006" key="8">
    <source>
        <dbReference type="Google" id="ProtNLM"/>
    </source>
</evidence>
<evidence type="ECO:0000256" key="5">
    <source>
        <dbReference type="ARBA" id="ARBA00023014"/>
    </source>
</evidence>
<evidence type="ECO:0000256" key="1">
    <source>
        <dbReference type="ARBA" id="ARBA00001966"/>
    </source>
</evidence>